<evidence type="ECO:0000256" key="6">
    <source>
        <dbReference type="ARBA" id="ARBA00023163"/>
    </source>
</evidence>
<evidence type="ECO:0000256" key="7">
    <source>
        <dbReference type="ARBA" id="ARBA00023242"/>
    </source>
</evidence>
<feature type="domain" description="DEUBAD" evidence="9">
    <location>
        <begin position="94"/>
        <end position="211"/>
    </location>
</feature>
<keyword evidence="2" id="KW-0479">Metal-binding</keyword>
<keyword evidence="3" id="KW-0863">Zinc-finger</keyword>
<reference evidence="10 11" key="1">
    <citation type="journal article" date="2017" name="BMC Genomics">
        <title>Chromosome level assembly and secondary metabolite potential of the parasitic fungus Cordyceps militaris.</title>
        <authorList>
            <person name="Kramer G.J."/>
            <person name="Nodwell J.R."/>
        </authorList>
    </citation>
    <scope>NUCLEOTIDE SEQUENCE [LARGE SCALE GENOMIC DNA]</scope>
    <source>
        <strain evidence="10 11">ATCC 34164</strain>
    </source>
</reference>
<comment type="subcellular location">
    <subcellularLocation>
        <location evidence="1">Nucleus</location>
    </subcellularLocation>
</comment>
<dbReference type="OrthoDB" id="2289918at2759"/>
<dbReference type="EMBL" id="CP023324">
    <property type="protein sequence ID" value="ATY61525.1"/>
    <property type="molecule type" value="Genomic_DNA"/>
</dbReference>
<dbReference type="AlphaFoldDB" id="A0A2H4SEI0"/>
<dbReference type="GO" id="GO:0005634">
    <property type="term" value="C:nucleus"/>
    <property type="evidence" value="ECO:0007669"/>
    <property type="project" value="UniProtKB-SubCell"/>
</dbReference>
<dbReference type="PROSITE" id="PS51916">
    <property type="entry name" value="DEUBAD"/>
    <property type="match status" value="1"/>
</dbReference>
<evidence type="ECO:0000256" key="1">
    <source>
        <dbReference type="ARBA" id="ARBA00004123"/>
    </source>
</evidence>
<proteinExistence type="predicted"/>
<gene>
    <name evidence="10" type="ORF">A9K55_007192</name>
</gene>
<keyword evidence="5" id="KW-0805">Transcription regulation</keyword>
<name>A0A2H4SEI0_CORMI</name>
<evidence type="ECO:0000256" key="3">
    <source>
        <dbReference type="ARBA" id="ARBA00022771"/>
    </source>
</evidence>
<keyword evidence="7" id="KW-0539">Nucleus</keyword>
<sequence>MEDEAEATPAQGAIEVVAATNGETQAEAAAEANTPLEATMQDADTANAALASRPRRTLRSTGRVAEEKIVKRAVRIITKRTQRKWDPERLLTDPKSPLAKANLRTILSNPMAWSSLDADDHAEILALFPDPRHILAASEDGDTPRRPDMASLRNDDSFRYDCAAYTESLAQGRHDPDWLAQAWAAHERRRAGDFDDFLRAKFESDWDVTLPPEGGESVDGMQREGGKEDGEVVVGDTETGANGLKEEEHVTA</sequence>
<evidence type="ECO:0000256" key="8">
    <source>
        <dbReference type="SAM" id="MobiDB-lite"/>
    </source>
</evidence>
<evidence type="ECO:0000313" key="11">
    <source>
        <dbReference type="Proteomes" id="UP000323067"/>
    </source>
</evidence>
<keyword evidence="4" id="KW-0862">Zinc</keyword>
<dbReference type="InterPro" id="IPR044867">
    <property type="entry name" value="DEUBAD_dom"/>
</dbReference>
<evidence type="ECO:0000259" key="9">
    <source>
        <dbReference type="PROSITE" id="PS51916"/>
    </source>
</evidence>
<organism evidence="10 11">
    <name type="scientific">Cordyceps militaris</name>
    <name type="common">Caterpillar fungus</name>
    <name type="synonym">Clavaria militaris</name>
    <dbReference type="NCBI Taxonomy" id="73501"/>
    <lineage>
        <taxon>Eukaryota</taxon>
        <taxon>Fungi</taxon>
        <taxon>Dikarya</taxon>
        <taxon>Ascomycota</taxon>
        <taxon>Pezizomycotina</taxon>
        <taxon>Sordariomycetes</taxon>
        <taxon>Hypocreomycetidae</taxon>
        <taxon>Hypocreales</taxon>
        <taxon>Cordycipitaceae</taxon>
        <taxon>Cordyceps</taxon>
    </lineage>
</organism>
<dbReference type="GO" id="GO:0008270">
    <property type="term" value="F:zinc ion binding"/>
    <property type="evidence" value="ECO:0007669"/>
    <property type="project" value="UniProtKB-KW"/>
</dbReference>
<dbReference type="InterPro" id="IPR028020">
    <property type="entry name" value="ASX_DEUBAD_dom"/>
</dbReference>
<dbReference type="VEuPathDB" id="FungiDB:CCM_07821"/>
<evidence type="ECO:0000256" key="5">
    <source>
        <dbReference type="ARBA" id="ARBA00023015"/>
    </source>
</evidence>
<evidence type="ECO:0000313" key="10">
    <source>
        <dbReference type="EMBL" id="ATY61525.1"/>
    </source>
</evidence>
<evidence type="ECO:0000256" key="2">
    <source>
        <dbReference type="ARBA" id="ARBA00022723"/>
    </source>
</evidence>
<feature type="region of interest" description="Disordered" evidence="8">
    <location>
        <begin position="208"/>
        <end position="252"/>
    </location>
</feature>
<evidence type="ECO:0000256" key="4">
    <source>
        <dbReference type="ARBA" id="ARBA00022833"/>
    </source>
</evidence>
<dbReference type="Proteomes" id="UP000323067">
    <property type="component" value="Chromosome vii"/>
</dbReference>
<feature type="compositionally biased region" description="Basic and acidic residues" evidence="8">
    <location>
        <begin position="221"/>
        <end position="230"/>
    </location>
</feature>
<dbReference type="Pfam" id="PF13919">
    <property type="entry name" value="ASXH"/>
    <property type="match status" value="1"/>
</dbReference>
<keyword evidence="6" id="KW-0804">Transcription</keyword>
<dbReference type="VEuPathDB" id="FungiDB:A9K55_007192"/>
<protein>
    <recommendedName>
        <fullName evidence="9">DEUBAD domain-containing protein</fullName>
    </recommendedName>
</protein>
<accession>A0A2H4SEI0</accession>